<evidence type="ECO:0000313" key="2">
    <source>
        <dbReference type="Proteomes" id="UP000199071"/>
    </source>
</evidence>
<reference evidence="1 2" key="1">
    <citation type="submission" date="2016-10" db="EMBL/GenBank/DDBJ databases">
        <authorList>
            <person name="de Groot N.N."/>
        </authorList>
    </citation>
    <scope>NUCLEOTIDE SEQUENCE [LARGE SCALE GENOMIC DNA]</scope>
    <source>
        <strain evidence="1 2">ATCC 35022</strain>
    </source>
</reference>
<evidence type="ECO:0000313" key="1">
    <source>
        <dbReference type="EMBL" id="SDB58111.1"/>
    </source>
</evidence>
<dbReference type="EMBL" id="FMXQ01000014">
    <property type="protein sequence ID" value="SDB58111.1"/>
    <property type="molecule type" value="Genomic_DNA"/>
</dbReference>
<dbReference type="AlphaFoldDB" id="A0A1G6EKV7"/>
<organism evidence="1 2">
    <name type="scientific">Bauldia litoralis</name>
    <dbReference type="NCBI Taxonomy" id="665467"/>
    <lineage>
        <taxon>Bacteria</taxon>
        <taxon>Pseudomonadati</taxon>
        <taxon>Pseudomonadota</taxon>
        <taxon>Alphaproteobacteria</taxon>
        <taxon>Hyphomicrobiales</taxon>
        <taxon>Kaistiaceae</taxon>
        <taxon>Bauldia</taxon>
    </lineage>
</organism>
<accession>A0A1G6EKV7</accession>
<proteinExistence type="predicted"/>
<sequence>MMVLEPPTIRSLPIHVCNTMMDRGCMPRDDKFAGLHSGLNCHIAANIDCLVCDPDFTTACNLGNLRE</sequence>
<name>A0A1G6EKV7_9HYPH</name>
<dbReference type="Proteomes" id="UP000199071">
    <property type="component" value="Unassembled WGS sequence"/>
</dbReference>
<keyword evidence="2" id="KW-1185">Reference proteome</keyword>
<gene>
    <name evidence="1" type="ORF">SAMN02982931_04642</name>
</gene>
<protein>
    <submittedName>
        <fullName evidence="1">Uncharacterized protein</fullName>
    </submittedName>
</protein>